<evidence type="ECO:0000259" key="3">
    <source>
        <dbReference type="Pfam" id="PF07452"/>
    </source>
</evidence>
<reference evidence="4 5" key="1">
    <citation type="submission" date="2019-06" db="EMBL/GenBank/DDBJ databases">
        <title>Flavibacter putida gen. nov., sp. nov., a novel marine bacterium of the family Flavobacteriaceae isolated from coastal seawater.</title>
        <authorList>
            <person name="Feng X."/>
        </authorList>
    </citation>
    <scope>NUCLEOTIDE SEQUENCE [LARGE SCALE GENOMIC DNA]</scope>
    <source>
        <strain evidence="4 5">PLHSN227</strain>
    </source>
</reference>
<feature type="domain" description="CHRD" evidence="3">
    <location>
        <begin position="48"/>
        <end position="135"/>
    </location>
</feature>
<proteinExistence type="inferred from homology"/>
<protein>
    <recommendedName>
        <fullName evidence="3">CHRD domain-containing protein</fullName>
    </recommendedName>
</protein>
<evidence type="ECO:0000256" key="2">
    <source>
        <dbReference type="SAM" id="SignalP"/>
    </source>
</evidence>
<dbReference type="InterPro" id="IPR010895">
    <property type="entry name" value="CHRD"/>
</dbReference>
<dbReference type="Proteomes" id="UP000317169">
    <property type="component" value="Unassembled WGS sequence"/>
</dbReference>
<comment type="caution">
    <text evidence="4">The sequence shown here is derived from an EMBL/GenBank/DDBJ whole genome shotgun (WGS) entry which is preliminary data.</text>
</comment>
<comment type="similarity">
    <text evidence="1">Belongs to the Cu-Zn superoxide dismutase family.</text>
</comment>
<dbReference type="Gene3D" id="2.60.40.200">
    <property type="entry name" value="Superoxide dismutase, copper/zinc binding domain"/>
    <property type="match status" value="1"/>
</dbReference>
<dbReference type="RefSeq" id="WP_141421567.1">
    <property type="nucleotide sequence ID" value="NZ_VIAR01000005.1"/>
</dbReference>
<name>A0A507ZTQ2_9FLAO</name>
<gene>
    <name evidence="4" type="ORF">FKR84_06910</name>
</gene>
<keyword evidence="5" id="KW-1185">Reference proteome</keyword>
<dbReference type="OrthoDB" id="1451403at2"/>
<feature type="chain" id="PRO_5021231762" description="CHRD domain-containing protein" evidence="2">
    <location>
        <begin position="21"/>
        <end position="519"/>
    </location>
</feature>
<accession>A0A507ZTQ2</accession>
<dbReference type="InterPro" id="IPR036423">
    <property type="entry name" value="SOD-like_Cu/Zn_dom_sf"/>
</dbReference>
<dbReference type="SUPFAM" id="SSF49329">
    <property type="entry name" value="Cu,Zn superoxide dismutase-like"/>
    <property type="match status" value="4"/>
</dbReference>
<evidence type="ECO:0000313" key="5">
    <source>
        <dbReference type="Proteomes" id="UP000317169"/>
    </source>
</evidence>
<dbReference type="GO" id="GO:0046872">
    <property type="term" value="F:metal ion binding"/>
    <property type="evidence" value="ECO:0007669"/>
    <property type="project" value="InterPro"/>
</dbReference>
<feature type="signal peptide" evidence="2">
    <location>
        <begin position="1"/>
        <end position="20"/>
    </location>
</feature>
<organism evidence="4 5">
    <name type="scientific">Haloflavibacter putidus</name>
    <dbReference type="NCBI Taxonomy" id="2576776"/>
    <lineage>
        <taxon>Bacteria</taxon>
        <taxon>Pseudomonadati</taxon>
        <taxon>Bacteroidota</taxon>
        <taxon>Flavobacteriia</taxon>
        <taxon>Flavobacteriales</taxon>
        <taxon>Flavobacteriaceae</taxon>
        <taxon>Haloflavibacter</taxon>
    </lineage>
</organism>
<evidence type="ECO:0000313" key="4">
    <source>
        <dbReference type="EMBL" id="TQD39118.1"/>
    </source>
</evidence>
<evidence type="ECO:0000256" key="1">
    <source>
        <dbReference type="ARBA" id="ARBA00010457"/>
    </source>
</evidence>
<dbReference type="Pfam" id="PF07452">
    <property type="entry name" value="CHRD"/>
    <property type="match status" value="1"/>
</dbReference>
<sequence length="519" mass="54803">MKTRILASLLLTFLIFTSCSNDDDAVTPPTMGDSKSYSLMSVSNPAISGMVTFIENDNNTTTVEIDLNGTTSGMHPAHIHMNTAAESGDIAISLEPVDGSTGMSSTTFSTKDDGTPISYDELLNFDGYVNVHKSADDLGTLIAQGDIGQNELTNNSKTYMLGSKANPNIMGDAVFTERVNGTTLIEIMLEGTPANGEHPGHIHMNTAAEGGEIKVTFTPVNGATGMSATQVGMLDDGTPITYDELLEFDGYINIHKSADDLGTLIAQGDIGQNELTNNSKTYMLDSKADPNIMGDAVFTERVNGTTLIEIMLEGTPANGEHPGHIHMNTAAEGGDIKVTFTPVNGATGMSATQVAMLDDGTPITYDELLEFDGYINIHKSADDLATLVAQGDIGQNELTGESMAYTLATVDNSGVSGEAVFYQRVNGEALLVLDVMGTMAGDSHPSHIHMGDVNNPGAIVVSLDPVNGESGMSMTNIAMQDDGSPFGYDDALNYNGYINVHKSEDELNILLAQGNIGSN</sequence>
<dbReference type="AlphaFoldDB" id="A0A507ZTQ2"/>
<dbReference type="PROSITE" id="PS51257">
    <property type="entry name" value="PROKAR_LIPOPROTEIN"/>
    <property type="match status" value="1"/>
</dbReference>
<dbReference type="EMBL" id="VIAR01000005">
    <property type="protein sequence ID" value="TQD39118.1"/>
    <property type="molecule type" value="Genomic_DNA"/>
</dbReference>
<keyword evidence="2" id="KW-0732">Signal</keyword>
<dbReference type="GO" id="GO:0006801">
    <property type="term" value="P:superoxide metabolic process"/>
    <property type="evidence" value="ECO:0007669"/>
    <property type="project" value="InterPro"/>
</dbReference>